<dbReference type="InterPro" id="IPR021838">
    <property type="entry name" value="DUF3431"/>
</dbReference>
<dbReference type="PANTHER" id="PTHR37490:SF1">
    <property type="entry name" value="GLYCOSYLTRANSFERASE 2-LIKE DOMAIN-CONTAINING PROTEIN"/>
    <property type="match status" value="1"/>
</dbReference>
<feature type="region of interest" description="Disordered" evidence="1">
    <location>
        <begin position="257"/>
        <end position="284"/>
    </location>
</feature>
<dbReference type="PANTHER" id="PTHR37490">
    <property type="entry name" value="EXPRESSED PROTEIN"/>
    <property type="match status" value="1"/>
</dbReference>
<dbReference type="AlphaFoldDB" id="A0A6C0K642"/>
<accession>A0A6C0K642</accession>
<evidence type="ECO:0000313" key="2">
    <source>
        <dbReference type="EMBL" id="QHU12913.1"/>
    </source>
</evidence>
<sequence>MDGGKPEFSCDMVIAMYKEPLTWLKNYEKMEYNFRNIFLYNKNHEANNKTSQELHCSMKGKECVKINLLNEGRCDHTYLYHIIHHYDTLADVTIFTKGSSDLQRERAKLNFITKKVFETKRSVFSVQRLSTYVHVELQNFKMDYYTASHFSNRNTDKTAINIFSGKLKPSQPRPFGNWYKQNFPNINILDVSFAAVMAISKEHIKQHPKKYYIDFIKQLEGHPNPEVGHYFERAWLAVFFPIPDNCIYVGGGFTLHGGHRRRKSREIQHPRRKTRKTRRDLKNF</sequence>
<dbReference type="Pfam" id="PF11913">
    <property type="entry name" value="DUF3431"/>
    <property type="match status" value="1"/>
</dbReference>
<protein>
    <submittedName>
        <fullName evidence="2">Uncharacterized protein</fullName>
    </submittedName>
</protein>
<proteinExistence type="predicted"/>
<organism evidence="2">
    <name type="scientific">viral metagenome</name>
    <dbReference type="NCBI Taxonomy" id="1070528"/>
    <lineage>
        <taxon>unclassified sequences</taxon>
        <taxon>metagenomes</taxon>
        <taxon>organismal metagenomes</taxon>
    </lineage>
</organism>
<name>A0A6C0K642_9ZZZZ</name>
<evidence type="ECO:0000256" key="1">
    <source>
        <dbReference type="SAM" id="MobiDB-lite"/>
    </source>
</evidence>
<reference evidence="2" key="1">
    <citation type="journal article" date="2020" name="Nature">
        <title>Giant virus diversity and host interactions through global metagenomics.</title>
        <authorList>
            <person name="Schulz F."/>
            <person name="Roux S."/>
            <person name="Paez-Espino D."/>
            <person name="Jungbluth S."/>
            <person name="Walsh D.A."/>
            <person name="Denef V.J."/>
            <person name="McMahon K.D."/>
            <person name="Konstantinidis K.T."/>
            <person name="Eloe-Fadrosh E.A."/>
            <person name="Kyrpides N.C."/>
            <person name="Woyke T."/>
        </authorList>
    </citation>
    <scope>NUCLEOTIDE SEQUENCE</scope>
    <source>
        <strain evidence="2">GVMAG-S-1101172-89</strain>
    </source>
</reference>
<dbReference type="EMBL" id="MN740811">
    <property type="protein sequence ID" value="QHU12913.1"/>
    <property type="molecule type" value="Genomic_DNA"/>
</dbReference>